<evidence type="ECO:0000259" key="6">
    <source>
        <dbReference type="PROSITE" id="PS51805"/>
    </source>
</evidence>
<dbReference type="PANTHER" id="PTHR14955">
    <property type="entry name" value="RETINOIC ACID INDUCED 1/TRANSCRIPTION FACTOR 20"/>
    <property type="match status" value="1"/>
</dbReference>
<feature type="compositionally biased region" description="Polar residues" evidence="5">
    <location>
        <begin position="453"/>
        <end position="469"/>
    </location>
</feature>
<dbReference type="InterPro" id="IPR034732">
    <property type="entry name" value="EPHD"/>
</dbReference>
<protein>
    <submittedName>
        <fullName evidence="7">Retinoic acid-induced protein 1</fullName>
    </submittedName>
</protein>
<feature type="compositionally biased region" description="Basic and acidic residues" evidence="5">
    <location>
        <begin position="443"/>
        <end position="452"/>
    </location>
</feature>
<evidence type="ECO:0000256" key="1">
    <source>
        <dbReference type="ARBA" id="ARBA00022553"/>
    </source>
</evidence>
<feature type="region of interest" description="Disordered" evidence="5">
    <location>
        <begin position="209"/>
        <end position="232"/>
    </location>
</feature>
<evidence type="ECO:0000313" key="8">
    <source>
        <dbReference type="Proteomes" id="UP001279410"/>
    </source>
</evidence>
<keyword evidence="8" id="KW-1185">Reference proteome</keyword>
<evidence type="ECO:0000256" key="2">
    <source>
        <dbReference type="ARBA" id="ARBA00022723"/>
    </source>
</evidence>
<dbReference type="PROSITE" id="PS51805">
    <property type="entry name" value="EPHD"/>
    <property type="match status" value="1"/>
</dbReference>
<evidence type="ECO:0000313" key="7">
    <source>
        <dbReference type="EMBL" id="GLD66108.1"/>
    </source>
</evidence>
<feature type="compositionally biased region" description="Low complexity" evidence="5">
    <location>
        <begin position="23"/>
        <end position="41"/>
    </location>
</feature>
<feature type="compositionally biased region" description="Basic and acidic residues" evidence="5">
    <location>
        <begin position="127"/>
        <end position="158"/>
    </location>
</feature>
<evidence type="ECO:0000256" key="4">
    <source>
        <dbReference type="ARBA" id="ARBA00022833"/>
    </source>
</evidence>
<feature type="region of interest" description="Disordered" evidence="5">
    <location>
        <begin position="127"/>
        <end position="169"/>
    </location>
</feature>
<feature type="compositionally biased region" description="Basic residues" evidence="5">
    <location>
        <begin position="342"/>
        <end position="360"/>
    </location>
</feature>
<dbReference type="AlphaFoldDB" id="A0AAD3REH9"/>
<reference evidence="7" key="1">
    <citation type="submission" date="2022-08" db="EMBL/GenBank/DDBJ databases">
        <title>Genome sequencing of akame (Lates japonicus).</title>
        <authorList>
            <person name="Hashiguchi Y."/>
            <person name="Takahashi H."/>
        </authorList>
    </citation>
    <scope>NUCLEOTIDE SEQUENCE</scope>
    <source>
        <strain evidence="7">Kochi</strain>
    </source>
</reference>
<keyword evidence="2" id="KW-0479">Metal-binding</keyword>
<dbReference type="InterPro" id="IPR052440">
    <property type="entry name" value="Trans_Reg/Chrom_Remod"/>
</dbReference>
<dbReference type="Gene3D" id="3.30.40.10">
    <property type="entry name" value="Zinc/RING finger domain, C3HC4 (zinc finger)"/>
    <property type="match status" value="1"/>
</dbReference>
<dbReference type="InterPro" id="IPR013083">
    <property type="entry name" value="Znf_RING/FYVE/PHD"/>
</dbReference>
<feature type="region of interest" description="Disordered" evidence="5">
    <location>
        <begin position="421"/>
        <end position="497"/>
    </location>
</feature>
<feature type="compositionally biased region" description="Basic residues" evidence="5">
    <location>
        <begin position="11"/>
        <end position="20"/>
    </location>
</feature>
<feature type="region of interest" description="Disordered" evidence="5">
    <location>
        <begin position="1"/>
        <end position="69"/>
    </location>
</feature>
<feature type="compositionally biased region" description="Basic and acidic residues" evidence="5">
    <location>
        <begin position="480"/>
        <end position="497"/>
    </location>
</feature>
<dbReference type="Pfam" id="PF13771">
    <property type="entry name" value="zf-HC5HC2H"/>
    <property type="match status" value="1"/>
</dbReference>
<dbReference type="GO" id="GO:0006357">
    <property type="term" value="P:regulation of transcription by RNA polymerase II"/>
    <property type="evidence" value="ECO:0007669"/>
    <property type="project" value="TreeGrafter"/>
</dbReference>
<dbReference type="EMBL" id="BRZM01000088">
    <property type="protein sequence ID" value="GLD66108.1"/>
    <property type="molecule type" value="Genomic_DNA"/>
</dbReference>
<name>A0AAD3REH9_LATJO</name>
<feature type="non-terminal residue" evidence="7">
    <location>
        <position position="1"/>
    </location>
</feature>
<keyword evidence="3" id="KW-0863">Zinc-finger</keyword>
<accession>A0AAD3REH9</accession>
<dbReference type="PANTHER" id="PTHR14955:SF6">
    <property type="entry name" value="RETINOIC ACID-INDUCED PROTEIN 1"/>
    <property type="match status" value="1"/>
</dbReference>
<organism evidence="7 8">
    <name type="scientific">Lates japonicus</name>
    <name type="common">Japanese lates</name>
    <dbReference type="NCBI Taxonomy" id="270547"/>
    <lineage>
        <taxon>Eukaryota</taxon>
        <taxon>Metazoa</taxon>
        <taxon>Chordata</taxon>
        <taxon>Craniata</taxon>
        <taxon>Vertebrata</taxon>
        <taxon>Euteleostomi</taxon>
        <taxon>Actinopterygii</taxon>
        <taxon>Neopterygii</taxon>
        <taxon>Teleostei</taxon>
        <taxon>Neoteleostei</taxon>
        <taxon>Acanthomorphata</taxon>
        <taxon>Carangaria</taxon>
        <taxon>Carangaria incertae sedis</taxon>
        <taxon>Centropomidae</taxon>
        <taxon>Lates</taxon>
    </lineage>
</organism>
<proteinExistence type="predicted"/>
<dbReference type="GO" id="GO:0032922">
    <property type="term" value="P:circadian regulation of gene expression"/>
    <property type="evidence" value="ECO:0007669"/>
    <property type="project" value="TreeGrafter"/>
</dbReference>
<dbReference type="GO" id="GO:0008270">
    <property type="term" value="F:zinc ion binding"/>
    <property type="evidence" value="ECO:0007669"/>
    <property type="project" value="UniProtKB-KW"/>
</dbReference>
<evidence type="ECO:0000256" key="5">
    <source>
        <dbReference type="SAM" id="MobiDB-lite"/>
    </source>
</evidence>
<gene>
    <name evidence="7" type="ORF">AKAME5_001752800</name>
</gene>
<feature type="compositionally biased region" description="Basic and acidic residues" evidence="5">
    <location>
        <begin position="1"/>
        <end position="10"/>
    </location>
</feature>
<comment type="caution">
    <text evidence="7">The sequence shown here is derived from an EMBL/GenBank/DDBJ whole genome shotgun (WGS) entry which is preliminary data.</text>
</comment>
<feature type="domain" description="PHD-type" evidence="6">
    <location>
        <begin position="512"/>
        <end position="620"/>
    </location>
</feature>
<feature type="compositionally biased region" description="Acidic residues" evidence="5">
    <location>
        <begin position="288"/>
        <end position="297"/>
    </location>
</feature>
<evidence type="ECO:0000256" key="3">
    <source>
        <dbReference type="ARBA" id="ARBA00022771"/>
    </source>
</evidence>
<dbReference type="GO" id="GO:0005634">
    <property type="term" value="C:nucleus"/>
    <property type="evidence" value="ECO:0007669"/>
    <property type="project" value="TreeGrafter"/>
</dbReference>
<keyword evidence="4" id="KW-0862">Zinc</keyword>
<feature type="region of interest" description="Disordered" evidence="5">
    <location>
        <begin position="267"/>
        <end position="383"/>
    </location>
</feature>
<keyword evidence="1" id="KW-0597">Phosphoprotein</keyword>
<feature type="compositionally biased region" description="Basic and acidic residues" evidence="5">
    <location>
        <begin position="421"/>
        <end position="434"/>
    </location>
</feature>
<dbReference type="Proteomes" id="UP001279410">
    <property type="component" value="Unassembled WGS sequence"/>
</dbReference>
<sequence length="622" mass="69088">VVSTPKEKAVRGPKRKRGPPKKAPVVTPPTKDTPPSTSETDITSDVPVVPPQCPTKTKVLPPRKGRGQKYEAMVQKITSPSSKKHLPIPQIDSNLTDDVTTKALSQQVLKEGETSMLINSTERIEGEVKSIESRQEGVKQQEGTMRKDEVTQEREKHVVTPSEMRQGVEEEVANKEVTRLESIKPEIQQDVGAHKAWSTTEVPVEVSAPGEWTQQASEGVSTTASKSSRTKRKRWAMVESADASAVALEAGSLIVTTPRLAKQRAIKNNHEMHLKQRRKKRKGQAALEETEPVEETNIETAEQLEERAEENVSPTESTLPLPISPDEITEAPQVTSTELIQKPRRGRKPSANPTKRKRGKASSEQIPGIPVKVHKKPGPKPGMKDAIEVIEAVPANYRDLGDLCGPYYTEDGVPRKILTTRHTESLREESEKSNDSNCSSSEKPGDSSKNEAEGSTENEGNTEASTQEGSSSRHHHWRYRRAERTERAGREGGTRRLTLRERFRRMKQLQAISTGVLSDQEGSDSVFQRLQLEAEAKEHWAHENCAIWTKGIIMVAGRLYGLKEAASNSAQTSCYKCQIVGASLSCCWRGCSHKYHYVCAKEIGCTFHEDDFSIICPKHEDL</sequence>